<name>K1QTM2_MAGGI</name>
<evidence type="ECO:0000259" key="1">
    <source>
        <dbReference type="PROSITE" id="PS50119"/>
    </source>
</evidence>
<dbReference type="PANTHER" id="PTHR25462:SF296">
    <property type="entry name" value="MEIOTIC P26, ISOFORM F"/>
    <property type="match status" value="1"/>
</dbReference>
<proteinExistence type="predicted"/>
<dbReference type="GO" id="GO:0008270">
    <property type="term" value="F:zinc ion binding"/>
    <property type="evidence" value="ECO:0007669"/>
    <property type="project" value="InterPro"/>
</dbReference>
<dbReference type="HOGENOM" id="CLU_066946_0_0_1"/>
<dbReference type="AlphaFoldDB" id="K1QTM2"/>
<dbReference type="InterPro" id="IPR047153">
    <property type="entry name" value="TRIM45/56/19-like"/>
</dbReference>
<dbReference type="PANTHER" id="PTHR25462">
    <property type="entry name" value="BONUS, ISOFORM C-RELATED"/>
    <property type="match status" value="1"/>
</dbReference>
<dbReference type="InParanoid" id="K1QTM2"/>
<reference evidence="2" key="1">
    <citation type="journal article" date="2012" name="Nature">
        <title>The oyster genome reveals stress adaptation and complexity of shell formation.</title>
        <authorList>
            <person name="Zhang G."/>
            <person name="Fang X."/>
            <person name="Guo X."/>
            <person name="Li L."/>
            <person name="Luo R."/>
            <person name="Xu F."/>
            <person name="Yang P."/>
            <person name="Zhang L."/>
            <person name="Wang X."/>
            <person name="Qi H."/>
            <person name="Xiong Z."/>
            <person name="Que H."/>
            <person name="Xie Y."/>
            <person name="Holland P.W."/>
            <person name="Paps J."/>
            <person name="Zhu Y."/>
            <person name="Wu F."/>
            <person name="Chen Y."/>
            <person name="Wang J."/>
            <person name="Peng C."/>
            <person name="Meng J."/>
            <person name="Yang L."/>
            <person name="Liu J."/>
            <person name="Wen B."/>
            <person name="Zhang N."/>
            <person name="Huang Z."/>
            <person name="Zhu Q."/>
            <person name="Feng Y."/>
            <person name="Mount A."/>
            <person name="Hedgecock D."/>
            <person name="Xu Z."/>
            <person name="Liu Y."/>
            <person name="Domazet-Loso T."/>
            <person name="Du Y."/>
            <person name="Sun X."/>
            <person name="Zhang S."/>
            <person name="Liu B."/>
            <person name="Cheng P."/>
            <person name="Jiang X."/>
            <person name="Li J."/>
            <person name="Fan D."/>
            <person name="Wang W."/>
            <person name="Fu W."/>
            <person name="Wang T."/>
            <person name="Wang B."/>
            <person name="Zhang J."/>
            <person name="Peng Z."/>
            <person name="Li Y."/>
            <person name="Li N."/>
            <person name="Wang J."/>
            <person name="Chen M."/>
            <person name="He Y."/>
            <person name="Tan F."/>
            <person name="Song X."/>
            <person name="Zheng Q."/>
            <person name="Huang R."/>
            <person name="Yang H."/>
            <person name="Du X."/>
            <person name="Chen L."/>
            <person name="Yang M."/>
            <person name="Gaffney P.M."/>
            <person name="Wang S."/>
            <person name="Luo L."/>
            <person name="She Z."/>
            <person name="Ming Y."/>
            <person name="Huang W."/>
            <person name="Zhang S."/>
            <person name="Huang B."/>
            <person name="Zhang Y."/>
            <person name="Qu T."/>
            <person name="Ni P."/>
            <person name="Miao G."/>
            <person name="Wang J."/>
            <person name="Wang Q."/>
            <person name="Steinberg C.E."/>
            <person name="Wang H."/>
            <person name="Li N."/>
            <person name="Qian L."/>
            <person name="Zhang G."/>
            <person name="Li Y."/>
            <person name="Yang H."/>
            <person name="Liu X."/>
            <person name="Wang J."/>
            <person name="Yin Y."/>
            <person name="Wang J."/>
        </authorList>
    </citation>
    <scope>NUCLEOTIDE SEQUENCE [LARGE SCALE GENOMIC DNA]</scope>
    <source>
        <strain evidence="2">05x7-T-G4-1.051#20</strain>
    </source>
</reference>
<dbReference type="CDD" id="cd19756">
    <property type="entry name" value="Bbox2"/>
    <property type="match status" value="1"/>
</dbReference>
<dbReference type="SUPFAM" id="SSF57845">
    <property type="entry name" value="B-box zinc-binding domain"/>
    <property type="match status" value="1"/>
</dbReference>
<accession>K1QTM2</accession>
<protein>
    <submittedName>
        <fullName evidence="2">Vacuolar protein sorting-associated protein 13D</fullName>
    </submittedName>
</protein>
<dbReference type="Gene3D" id="3.30.160.60">
    <property type="entry name" value="Classic Zinc Finger"/>
    <property type="match status" value="1"/>
</dbReference>
<organism evidence="2">
    <name type="scientific">Magallana gigas</name>
    <name type="common">Pacific oyster</name>
    <name type="synonym">Crassostrea gigas</name>
    <dbReference type="NCBI Taxonomy" id="29159"/>
    <lineage>
        <taxon>Eukaryota</taxon>
        <taxon>Metazoa</taxon>
        <taxon>Spiralia</taxon>
        <taxon>Lophotrochozoa</taxon>
        <taxon>Mollusca</taxon>
        <taxon>Bivalvia</taxon>
        <taxon>Autobranchia</taxon>
        <taxon>Pteriomorphia</taxon>
        <taxon>Ostreida</taxon>
        <taxon>Ostreoidea</taxon>
        <taxon>Ostreidae</taxon>
        <taxon>Magallana</taxon>
    </lineage>
</organism>
<dbReference type="EMBL" id="JH818873">
    <property type="protein sequence ID" value="EKC40157.1"/>
    <property type="molecule type" value="Genomic_DNA"/>
</dbReference>
<evidence type="ECO:0000313" key="2">
    <source>
        <dbReference type="EMBL" id="EKC40157.1"/>
    </source>
</evidence>
<dbReference type="PROSITE" id="PS50119">
    <property type="entry name" value="ZF_BBOX"/>
    <property type="match status" value="2"/>
</dbReference>
<gene>
    <name evidence="2" type="ORF">CGI_10027799</name>
</gene>
<feature type="domain" description="B box-type" evidence="1">
    <location>
        <begin position="166"/>
        <end position="203"/>
    </location>
</feature>
<dbReference type="InterPro" id="IPR000315">
    <property type="entry name" value="Znf_B-box"/>
</dbReference>
<sequence>MPDSSNIILRVPHKDLFQCLVVENNGRYYLEVIRVQTPGSDPQRVPQIRCDKLAVAERVSQQITYARNLYEEQQHTLTTAETEDSTYMHFSTYTSIKHPSRCLTIDRRTWAQDVLRCHLCETPSPPMYCDICHIHLCKACVGEHLSDESKDHRVVPFKKRGFAPECLKHSPKLCELYCEHCNIHICLECVSSGEHLGHKQVELLKSLEAKKEMLQTDLQELETSIFSKYQEIAINIPVQKAELYKNSKKLTAAIEKHGNILHREIDAAINKQKSDVDEMESKHLDAIKKQENEIKHTLSEITQRIVDLEKLLKFSLPINPEMLNLAECHLNSQFHYQDSLLRKLTKNRFMSRLDL</sequence>
<feature type="domain" description="B box-type" evidence="1">
    <location>
        <begin position="112"/>
        <end position="157"/>
    </location>
</feature>